<protein>
    <submittedName>
        <fullName evidence="3">(wild Malaysian banana) hypothetical protein</fullName>
    </submittedName>
</protein>
<evidence type="ECO:0000313" key="3">
    <source>
        <dbReference type="EMBL" id="CAG1842517.1"/>
    </source>
</evidence>
<dbReference type="InParanoid" id="A0A804IQM1"/>
<evidence type="ECO:0000256" key="2">
    <source>
        <dbReference type="SAM" id="SignalP"/>
    </source>
</evidence>
<evidence type="ECO:0000313" key="4">
    <source>
        <dbReference type="EnsemblPlants" id="Ma04_p16990.1"/>
    </source>
</evidence>
<dbReference type="Proteomes" id="UP000012960">
    <property type="component" value="Unplaced"/>
</dbReference>
<feature type="chain" id="PRO_5036407728" evidence="2">
    <location>
        <begin position="19"/>
        <end position="140"/>
    </location>
</feature>
<name>A0A804IQM1_MUSAM</name>
<reference evidence="4" key="2">
    <citation type="submission" date="2021-05" db="UniProtKB">
        <authorList>
            <consortium name="EnsemblPlants"/>
        </authorList>
    </citation>
    <scope>IDENTIFICATION</scope>
    <source>
        <strain evidence="4">subsp. malaccensis</strain>
    </source>
</reference>
<proteinExistence type="predicted"/>
<sequence length="140" mass="16029">MVSFIFMLGLTLAPLVVKVNPNINVVLTACLTLPLVIHPEIMKYVQETMSNEHAMRFLLAGSAMLLAQFLLFKFLAKDLVSAVLTCYFFVLGIVAFSVTLLPAINRFLPKHWNDDLIVWHVPYFRGMLYFISFLFLNSWI</sequence>
<organism evidence="4 5">
    <name type="scientific">Musa acuminata subsp. malaccensis</name>
    <name type="common">Wild banana</name>
    <name type="synonym">Musa malaccensis</name>
    <dbReference type="NCBI Taxonomy" id="214687"/>
    <lineage>
        <taxon>Eukaryota</taxon>
        <taxon>Viridiplantae</taxon>
        <taxon>Streptophyta</taxon>
        <taxon>Embryophyta</taxon>
        <taxon>Tracheophyta</taxon>
        <taxon>Spermatophyta</taxon>
        <taxon>Magnoliopsida</taxon>
        <taxon>Liliopsida</taxon>
        <taxon>Zingiberales</taxon>
        <taxon>Musaceae</taxon>
        <taxon>Musa</taxon>
    </lineage>
</organism>
<evidence type="ECO:0000256" key="1">
    <source>
        <dbReference type="SAM" id="Phobius"/>
    </source>
</evidence>
<evidence type="ECO:0000313" key="5">
    <source>
        <dbReference type="Proteomes" id="UP000012960"/>
    </source>
</evidence>
<keyword evidence="2" id="KW-0732">Signal</keyword>
<gene>
    <name evidence="3" type="ORF">GSMUA_123120.1</name>
</gene>
<keyword evidence="1" id="KW-0812">Transmembrane</keyword>
<feature type="transmembrane region" description="Helical" evidence="1">
    <location>
        <begin position="82"/>
        <end position="104"/>
    </location>
</feature>
<feature type="transmembrane region" description="Helical" evidence="1">
    <location>
        <begin position="25"/>
        <end position="45"/>
    </location>
</feature>
<reference evidence="3" key="1">
    <citation type="submission" date="2021-03" db="EMBL/GenBank/DDBJ databases">
        <authorList>
            <consortium name="Genoscope - CEA"/>
            <person name="William W."/>
        </authorList>
    </citation>
    <scope>NUCLEOTIDE SEQUENCE</scope>
    <source>
        <strain evidence="3">Doubled-haploid Pahang</strain>
    </source>
</reference>
<dbReference type="Gramene" id="Ma04_t16990.1">
    <property type="protein sequence ID" value="Ma04_p16990.1"/>
    <property type="gene ID" value="Ma04_g16990"/>
</dbReference>
<dbReference type="GO" id="GO:0042500">
    <property type="term" value="F:aspartic endopeptidase activity, intramembrane cleaving"/>
    <property type="evidence" value="ECO:0007669"/>
    <property type="project" value="InterPro"/>
</dbReference>
<dbReference type="Pfam" id="PF04258">
    <property type="entry name" value="Peptidase_A22B"/>
    <property type="match status" value="1"/>
</dbReference>
<dbReference type="EnsemblPlants" id="Ma04_t16990.1">
    <property type="protein sequence ID" value="Ma04_p16990.1"/>
    <property type="gene ID" value="Ma04_g16990"/>
</dbReference>
<feature type="signal peptide" evidence="2">
    <location>
        <begin position="1"/>
        <end position="18"/>
    </location>
</feature>
<keyword evidence="1" id="KW-0472">Membrane</keyword>
<dbReference type="AlphaFoldDB" id="A0A804IQM1"/>
<feature type="transmembrane region" description="Helical" evidence="1">
    <location>
        <begin position="57"/>
        <end position="76"/>
    </location>
</feature>
<dbReference type="InterPro" id="IPR007369">
    <property type="entry name" value="Peptidase_A22B_SPP"/>
</dbReference>
<keyword evidence="5" id="KW-1185">Reference proteome</keyword>
<dbReference type="EMBL" id="HG996469">
    <property type="protein sequence ID" value="CAG1842517.1"/>
    <property type="molecule type" value="Genomic_DNA"/>
</dbReference>
<feature type="transmembrane region" description="Helical" evidence="1">
    <location>
        <begin position="116"/>
        <end position="136"/>
    </location>
</feature>
<dbReference type="GO" id="GO:0016020">
    <property type="term" value="C:membrane"/>
    <property type="evidence" value="ECO:0007669"/>
    <property type="project" value="InterPro"/>
</dbReference>
<keyword evidence="1" id="KW-1133">Transmembrane helix</keyword>
<accession>A0A804IQM1</accession>